<dbReference type="GO" id="GO:0032259">
    <property type="term" value="P:methylation"/>
    <property type="evidence" value="ECO:0007669"/>
    <property type="project" value="UniProtKB-KW"/>
</dbReference>
<dbReference type="Gene3D" id="3.40.50.150">
    <property type="entry name" value="Vaccinia Virus protein VP39"/>
    <property type="match status" value="1"/>
</dbReference>
<dbReference type="InterPro" id="IPR029063">
    <property type="entry name" value="SAM-dependent_MTases_sf"/>
</dbReference>
<protein>
    <submittedName>
        <fullName evidence="2">Class I SAM-dependent methyltransferase</fullName>
    </submittedName>
</protein>
<dbReference type="EMBL" id="JAQFWQ010000082">
    <property type="protein sequence ID" value="MDA2813558.1"/>
    <property type="molecule type" value="Genomic_DNA"/>
</dbReference>
<evidence type="ECO:0000313" key="3">
    <source>
        <dbReference type="Proteomes" id="UP001527866"/>
    </source>
</evidence>
<keyword evidence="2" id="KW-0808">Transferase</keyword>
<dbReference type="Proteomes" id="UP001527866">
    <property type="component" value="Unassembled WGS sequence"/>
</dbReference>
<dbReference type="GO" id="GO:0008168">
    <property type="term" value="F:methyltransferase activity"/>
    <property type="evidence" value="ECO:0007669"/>
    <property type="project" value="UniProtKB-KW"/>
</dbReference>
<dbReference type="SUPFAM" id="SSF53335">
    <property type="entry name" value="S-adenosyl-L-methionine-dependent methyltransferases"/>
    <property type="match status" value="1"/>
</dbReference>
<organism evidence="2 3">
    <name type="scientific">Nocardiopsis endophytica</name>
    <dbReference type="NCBI Taxonomy" id="3018445"/>
    <lineage>
        <taxon>Bacteria</taxon>
        <taxon>Bacillati</taxon>
        <taxon>Actinomycetota</taxon>
        <taxon>Actinomycetes</taxon>
        <taxon>Streptosporangiales</taxon>
        <taxon>Nocardiopsidaceae</taxon>
        <taxon>Nocardiopsis</taxon>
    </lineage>
</organism>
<keyword evidence="3" id="KW-1185">Reference proteome</keyword>
<comment type="caution">
    <text evidence="2">The sequence shown here is derived from an EMBL/GenBank/DDBJ whole genome shotgun (WGS) entry which is preliminary data.</text>
</comment>
<accession>A0ABT4U9B8</accession>
<evidence type="ECO:0000259" key="1">
    <source>
        <dbReference type="Pfam" id="PF13649"/>
    </source>
</evidence>
<dbReference type="Pfam" id="PF13649">
    <property type="entry name" value="Methyltransf_25"/>
    <property type="match status" value="1"/>
</dbReference>
<sequence length="251" mass="27374">MPTEELMAFELLADRFAEVNDRIDLPDADFYRGLAQGVRGPVAELGIGDGRVARTVRPGTGVDGSGRALERCRERVGDGIRLIEADLAEYTLPAPAALSYAALNTFNHVATRGHLRRVLDNVRANTEPGGLLAFDAALPDPAKLAARDSVVVERFADPAVRWEDTTRVVDLADGRVELGIRFERLDASGAVADRVHGPPLPFRFLWPEDIPEDLRATGWRLLDMWGDFSRGPLRADGRTAVVLAQAQGDGR</sequence>
<keyword evidence="2" id="KW-0489">Methyltransferase</keyword>
<gene>
    <name evidence="2" type="ORF">O4J56_23125</name>
</gene>
<dbReference type="InterPro" id="IPR041698">
    <property type="entry name" value="Methyltransf_25"/>
</dbReference>
<name>A0ABT4U9B8_9ACTN</name>
<reference evidence="2 3" key="1">
    <citation type="submission" date="2023-01" db="EMBL/GenBank/DDBJ databases">
        <title>Draft genome sequence of Nocardiopsis sp. RSe5-2 isolated from halophytes.</title>
        <authorList>
            <person name="Duangmal K."/>
            <person name="Chantavorakit T."/>
        </authorList>
    </citation>
    <scope>NUCLEOTIDE SEQUENCE [LARGE SCALE GENOMIC DNA]</scope>
    <source>
        <strain evidence="2 3">RSe5-2</strain>
    </source>
</reference>
<dbReference type="RefSeq" id="WP_270688608.1">
    <property type="nucleotide sequence ID" value="NZ_JAQFWQ010000082.1"/>
</dbReference>
<evidence type="ECO:0000313" key="2">
    <source>
        <dbReference type="EMBL" id="MDA2813558.1"/>
    </source>
</evidence>
<feature type="domain" description="Methyltransferase" evidence="1">
    <location>
        <begin position="42"/>
        <end position="130"/>
    </location>
</feature>
<proteinExistence type="predicted"/>